<feature type="region of interest" description="Disordered" evidence="1">
    <location>
        <begin position="86"/>
        <end position="146"/>
    </location>
</feature>
<feature type="compositionally biased region" description="Polar residues" evidence="1">
    <location>
        <begin position="115"/>
        <end position="131"/>
    </location>
</feature>
<organism evidence="2 3">
    <name type="scientific">Russula ochroleuca</name>
    <dbReference type="NCBI Taxonomy" id="152965"/>
    <lineage>
        <taxon>Eukaryota</taxon>
        <taxon>Fungi</taxon>
        <taxon>Dikarya</taxon>
        <taxon>Basidiomycota</taxon>
        <taxon>Agaricomycotina</taxon>
        <taxon>Agaricomycetes</taxon>
        <taxon>Russulales</taxon>
        <taxon>Russulaceae</taxon>
        <taxon>Russula</taxon>
    </lineage>
</organism>
<reference evidence="2" key="1">
    <citation type="submission" date="2019-10" db="EMBL/GenBank/DDBJ databases">
        <authorList>
            <consortium name="DOE Joint Genome Institute"/>
            <person name="Kuo A."/>
            <person name="Miyauchi S."/>
            <person name="Kiss E."/>
            <person name="Drula E."/>
            <person name="Kohler A."/>
            <person name="Sanchez-Garcia M."/>
            <person name="Andreopoulos B."/>
            <person name="Barry K.W."/>
            <person name="Bonito G."/>
            <person name="Buee M."/>
            <person name="Carver A."/>
            <person name="Chen C."/>
            <person name="Cichocki N."/>
            <person name="Clum A."/>
            <person name="Culley D."/>
            <person name="Crous P.W."/>
            <person name="Fauchery L."/>
            <person name="Girlanda M."/>
            <person name="Hayes R."/>
            <person name="Keri Z."/>
            <person name="LaButti K."/>
            <person name="Lipzen A."/>
            <person name="Lombard V."/>
            <person name="Magnuson J."/>
            <person name="Maillard F."/>
            <person name="Morin E."/>
            <person name="Murat C."/>
            <person name="Nolan M."/>
            <person name="Ohm R."/>
            <person name="Pangilinan J."/>
            <person name="Pereira M."/>
            <person name="Perotto S."/>
            <person name="Peter M."/>
            <person name="Riley R."/>
            <person name="Sitrit Y."/>
            <person name="Stielow B."/>
            <person name="Szollosi G."/>
            <person name="Zifcakova L."/>
            <person name="Stursova M."/>
            <person name="Spatafora J.W."/>
            <person name="Tedersoo L."/>
            <person name="Vaario L.-M."/>
            <person name="Yamada A."/>
            <person name="Yan M."/>
            <person name="Wang P."/>
            <person name="Xu J."/>
            <person name="Bruns T."/>
            <person name="Baldrian P."/>
            <person name="Vilgalys R."/>
            <person name="Henrissat B."/>
            <person name="Grigoriev I.V."/>
            <person name="Hibbett D."/>
            <person name="Nagy L.G."/>
            <person name="Martin F.M."/>
        </authorList>
    </citation>
    <scope>NUCLEOTIDE SEQUENCE</scope>
    <source>
        <strain evidence="2">Prilba</strain>
    </source>
</reference>
<evidence type="ECO:0000313" key="2">
    <source>
        <dbReference type="EMBL" id="KAF8473711.1"/>
    </source>
</evidence>
<accession>A0A9P5JZE5</accession>
<dbReference type="AlphaFoldDB" id="A0A9P5JZE5"/>
<protein>
    <submittedName>
        <fullName evidence="2">Uncharacterized protein</fullName>
    </submittedName>
</protein>
<reference evidence="2" key="2">
    <citation type="journal article" date="2020" name="Nat. Commun.">
        <title>Large-scale genome sequencing of mycorrhizal fungi provides insights into the early evolution of symbiotic traits.</title>
        <authorList>
            <person name="Miyauchi S."/>
            <person name="Kiss E."/>
            <person name="Kuo A."/>
            <person name="Drula E."/>
            <person name="Kohler A."/>
            <person name="Sanchez-Garcia M."/>
            <person name="Morin E."/>
            <person name="Andreopoulos B."/>
            <person name="Barry K.W."/>
            <person name="Bonito G."/>
            <person name="Buee M."/>
            <person name="Carver A."/>
            <person name="Chen C."/>
            <person name="Cichocki N."/>
            <person name="Clum A."/>
            <person name="Culley D."/>
            <person name="Crous P.W."/>
            <person name="Fauchery L."/>
            <person name="Girlanda M."/>
            <person name="Hayes R.D."/>
            <person name="Keri Z."/>
            <person name="LaButti K."/>
            <person name="Lipzen A."/>
            <person name="Lombard V."/>
            <person name="Magnuson J."/>
            <person name="Maillard F."/>
            <person name="Murat C."/>
            <person name="Nolan M."/>
            <person name="Ohm R.A."/>
            <person name="Pangilinan J."/>
            <person name="Pereira M.F."/>
            <person name="Perotto S."/>
            <person name="Peter M."/>
            <person name="Pfister S."/>
            <person name="Riley R."/>
            <person name="Sitrit Y."/>
            <person name="Stielow J.B."/>
            <person name="Szollosi G."/>
            <person name="Zifcakova L."/>
            <person name="Stursova M."/>
            <person name="Spatafora J.W."/>
            <person name="Tedersoo L."/>
            <person name="Vaario L.M."/>
            <person name="Yamada A."/>
            <person name="Yan M."/>
            <person name="Wang P."/>
            <person name="Xu J."/>
            <person name="Bruns T."/>
            <person name="Baldrian P."/>
            <person name="Vilgalys R."/>
            <person name="Dunand C."/>
            <person name="Henrissat B."/>
            <person name="Grigoriev I.V."/>
            <person name="Hibbett D."/>
            <person name="Nagy L.G."/>
            <person name="Martin F.M."/>
        </authorList>
    </citation>
    <scope>NUCLEOTIDE SEQUENCE</scope>
    <source>
        <strain evidence="2">Prilba</strain>
    </source>
</reference>
<comment type="caution">
    <text evidence="2">The sequence shown here is derived from an EMBL/GenBank/DDBJ whole genome shotgun (WGS) entry which is preliminary data.</text>
</comment>
<dbReference type="OrthoDB" id="10651869at2759"/>
<name>A0A9P5JZE5_9AGAM</name>
<sequence>MSQKVQYNQKVQECQSLRTVLGHFVTTPAMSTASLAAAHTGLLSTSRSSASPPSSRVASPTSSSYIALPLSRLGLSRSASVAPTPMRSASVAPTSSCSASTVPPPISTPGISTPHRSATPTVPSYCSSTPVSPSPVRKSYGPSRSKTYVARRRMTPLPQPSAGSLGQCRHREREQHRSCKLQKSGEMTTCNPPWCSMSNC</sequence>
<proteinExistence type="predicted"/>
<evidence type="ECO:0000256" key="1">
    <source>
        <dbReference type="SAM" id="MobiDB-lite"/>
    </source>
</evidence>
<dbReference type="EMBL" id="WHVB01000018">
    <property type="protein sequence ID" value="KAF8473711.1"/>
    <property type="molecule type" value="Genomic_DNA"/>
</dbReference>
<keyword evidence="3" id="KW-1185">Reference proteome</keyword>
<evidence type="ECO:0000313" key="3">
    <source>
        <dbReference type="Proteomes" id="UP000759537"/>
    </source>
</evidence>
<gene>
    <name evidence="2" type="ORF">DFH94DRAFT_139658</name>
</gene>
<dbReference type="Proteomes" id="UP000759537">
    <property type="component" value="Unassembled WGS sequence"/>
</dbReference>